<gene>
    <name evidence="1" type="ORF">OS493_005550</name>
</gene>
<sequence length="172" mass="19333">MDSSVLLQKHKLVKKAIPNIVNAIKTVVSLSKNEDFKENASILSRCTGNITTKLYSYCTKTIVHCGTPERSKLLPVTEVVPDITSPKAKLRCRKNTLASTGETISSNSDWLQEFSQDCFWIANDKSLVKQESETCPKTLKDKVDCYAEQQAPETTNVIEYAFQGSQKMKIYF</sequence>
<comment type="caution">
    <text evidence="1">The sequence shown here is derived from an EMBL/GenBank/DDBJ whole genome shotgun (WGS) entry which is preliminary data.</text>
</comment>
<dbReference type="EMBL" id="MU827303">
    <property type="protein sequence ID" value="KAJ7365443.1"/>
    <property type="molecule type" value="Genomic_DNA"/>
</dbReference>
<evidence type="ECO:0000313" key="2">
    <source>
        <dbReference type="Proteomes" id="UP001163046"/>
    </source>
</evidence>
<dbReference type="AlphaFoldDB" id="A0A9X0CNS3"/>
<proteinExistence type="predicted"/>
<dbReference type="Proteomes" id="UP001163046">
    <property type="component" value="Unassembled WGS sequence"/>
</dbReference>
<keyword evidence="2" id="KW-1185">Reference proteome</keyword>
<name>A0A9X0CNS3_9CNID</name>
<evidence type="ECO:0000313" key="1">
    <source>
        <dbReference type="EMBL" id="KAJ7365443.1"/>
    </source>
</evidence>
<organism evidence="1 2">
    <name type="scientific">Desmophyllum pertusum</name>
    <dbReference type="NCBI Taxonomy" id="174260"/>
    <lineage>
        <taxon>Eukaryota</taxon>
        <taxon>Metazoa</taxon>
        <taxon>Cnidaria</taxon>
        <taxon>Anthozoa</taxon>
        <taxon>Hexacorallia</taxon>
        <taxon>Scleractinia</taxon>
        <taxon>Caryophylliina</taxon>
        <taxon>Caryophylliidae</taxon>
        <taxon>Desmophyllum</taxon>
    </lineage>
</organism>
<protein>
    <submittedName>
        <fullName evidence="1">Uncharacterized protein</fullName>
    </submittedName>
</protein>
<accession>A0A9X0CNS3</accession>
<dbReference type="OrthoDB" id="10036642at2759"/>
<reference evidence="1" key="1">
    <citation type="submission" date="2023-01" db="EMBL/GenBank/DDBJ databases">
        <title>Genome assembly of the deep-sea coral Lophelia pertusa.</title>
        <authorList>
            <person name="Herrera S."/>
            <person name="Cordes E."/>
        </authorList>
    </citation>
    <scope>NUCLEOTIDE SEQUENCE</scope>
    <source>
        <strain evidence="1">USNM1676648</strain>
        <tissue evidence="1">Polyp</tissue>
    </source>
</reference>